<protein>
    <submittedName>
        <fullName evidence="1">Putative ribonuclease H protein</fullName>
    </submittedName>
</protein>
<comment type="caution">
    <text evidence="1">The sequence shown here is derived from an EMBL/GenBank/DDBJ whole genome shotgun (WGS) entry which is preliminary data.</text>
</comment>
<dbReference type="Gramene" id="Vitis18g00936.t01">
    <property type="protein sequence ID" value="Vitis18g00936.t01.CDS"/>
    <property type="gene ID" value="Vitis18g00936"/>
</dbReference>
<dbReference type="PANTHER" id="PTHR33116">
    <property type="entry name" value="REVERSE TRANSCRIPTASE ZINC-BINDING DOMAIN-CONTAINING PROTEIN-RELATED-RELATED"/>
    <property type="match status" value="1"/>
</dbReference>
<dbReference type="PANTHER" id="PTHR33116:SF78">
    <property type="entry name" value="OS12G0587133 PROTEIN"/>
    <property type="match status" value="1"/>
</dbReference>
<organism evidence="1 2">
    <name type="scientific">Vitis vinifera</name>
    <name type="common">Grape</name>
    <dbReference type="NCBI Taxonomy" id="29760"/>
    <lineage>
        <taxon>Eukaryota</taxon>
        <taxon>Viridiplantae</taxon>
        <taxon>Streptophyta</taxon>
        <taxon>Embryophyta</taxon>
        <taxon>Tracheophyta</taxon>
        <taxon>Spermatophyta</taxon>
        <taxon>Magnoliopsida</taxon>
        <taxon>eudicotyledons</taxon>
        <taxon>Gunneridae</taxon>
        <taxon>Pentapetalae</taxon>
        <taxon>rosids</taxon>
        <taxon>Vitales</taxon>
        <taxon>Vitaceae</taxon>
        <taxon>Viteae</taxon>
        <taxon>Vitis</taxon>
    </lineage>
</organism>
<sequence>MAPLQDSSEALGIKTKGPSIPLPLCDCYGGSQQFAFESTRWGFISGFKVRGREGEGEEISHLFFVDDTIVLFGASQEQVTNLCWLLMWFEAISGLKINLEKSEMILVGEVDNLKELDCEIGCKVGKLSTSYLRLLLGASYKSMVVWYKVEERFHKRLSLWKRQQLSKERRLTSLHSTLANLRIYFMSLFTIPRVVKLRLEKIQRDFLWGRETLENKIHFVKFSIVCTVKAKGGLGVRSLSLLNRVLLVLLL</sequence>
<proteinExistence type="predicted"/>
<name>A0A438K1F5_VITVI</name>
<dbReference type="AlphaFoldDB" id="A0A438K1F5"/>
<dbReference type="EMBL" id="QGNW01000019">
    <property type="protein sequence ID" value="RVX15040.1"/>
    <property type="molecule type" value="Genomic_DNA"/>
</dbReference>
<reference evidence="1 2" key="1">
    <citation type="journal article" date="2018" name="PLoS Genet.">
        <title>Population sequencing reveals clonal diversity and ancestral inbreeding in the grapevine cultivar Chardonnay.</title>
        <authorList>
            <person name="Roach M.J."/>
            <person name="Johnson D.L."/>
            <person name="Bohlmann J."/>
            <person name="van Vuuren H.J."/>
            <person name="Jones S.J."/>
            <person name="Pretorius I.S."/>
            <person name="Schmidt S.A."/>
            <person name="Borneman A.R."/>
        </authorList>
    </citation>
    <scope>NUCLEOTIDE SEQUENCE [LARGE SCALE GENOMIC DNA]</scope>
    <source>
        <strain evidence="2">cv. Chardonnay</strain>
        <tissue evidence="1">Leaf</tissue>
    </source>
</reference>
<evidence type="ECO:0000313" key="1">
    <source>
        <dbReference type="EMBL" id="RVX15040.1"/>
    </source>
</evidence>
<evidence type="ECO:0000313" key="2">
    <source>
        <dbReference type="Proteomes" id="UP000288805"/>
    </source>
</evidence>
<accession>A0A438K1F5</accession>
<gene>
    <name evidence="1" type="primary">VvCHDp000001_25</name>
    <name evidence="1" type="ORF">CK203_007717</name>
</gene>
<dbReference type="Proteomes" id="UP000288805">
    <property type="component" value="Unassembled WGS sequence"/>
</dbReference>